<accession>A0A8H9M716</accession>
<name>A0A8H9M716_9BURK</name>
<evidence type="ECO:0000313" key="2">
    <source>
        <dbReference type="Proteomes" id="UP000608923"/>
    </source>
</evidence>
<keyword evidence="2" id="KW-1185">Reference proteome</keyword>
<dbReference type="AlphaFoldDB" id="A0A8H9M716"/>
<organism evidence="1 2">
    <name type="scientific">Alcaligenes pakistanensis</name>
    <dbReference type="NCBI Taxonomy" id="1482717"/>
    <lineage>
        <taxon>Bacteria</taxon>
        <taxon>Pseudomonadati</taxon>
        <taxon>Pseudomonadota</taxon>
        <taxon>Betaproteobacteria</taxon>
        <taxon>Burkholderiales</taxon>
        <taxon>Alcaligenaceae</taxon>
        <taxon>Alcaligenes</taxon>
    </lineage>
</organism>
<reference evidence="2" key="1">
    <citation type="journal article" date="2019" name="Int. J. Syst. Evol. Microbiol.">
        <title>The Global Catalogue of Microorganisms (GCM) 10K type strain sequencing project: providing services to taxonomists for standard genome sequencing and annotation.</title>
        <authorList>
            <consortium name="The Broad Institute Genomics Platform"/>
            <consortium name="The Broad Institute Genome Sequencing Center for Infectious Disease"/>
            <person name="Wu L."/>
            <person name="Ma J."/>
        </authorList>
    </citation>
    <scope>NUCLEOTIDE SEQUENCE [LARGE SCALE GENOMIC DNA]</scope>
    <source>
        <strain evidence="2">KCTC 42083</strain>
    </source>
</reference>
<evidence type="ECO:0000313" key="1">
    <source>
        <dbReference type="EMBL" id="GHC42537.1"/>
    </source>
</evidence>
<comment type="caution">
    <text evidence="1">The sequence shown here is derived from an EMBL/GenBank/DDBJ whole genome shotgun (WGS) entry which is preliminary data.</text>
</comment>
<gene>
    <name evidence="1" type="ORF">GCM10010096_11700</name>
</gene>
<dbReference type="Proteomes" id="UP000608923">
    <property type="component" value="Unassembled WGS sequence"/>
</dbReference>
<proteinExistence type="predicted"/>
<sequence length="68" mass="7567">MALSDFDISIIMGRKKVLRATKAAPNAKTVATQVDRQPHVRRAWATAHVWEKHLRACKNSEDGAAVEL</sequence>
<protein>
    <submittedName>
        <fullName evidence="1">Uncharacterized protein</fullName>
    </submittedName>
</protein>
<dbReference type="EMBL" id="BMZN01000002">
    <property type="protein sequence ID" value="GHC42537.1"/>
    <property type="molecule type" value="Genomic_DNA"/>
</dbReference>